<keyword evidence="9" id="KW-0805">Transcription regulation</keyword>
<dbReference type="FunFam" id="3.30.565.10:FF:000037">
    <property type="entry name" value="Hybrid sensor histidine kinase/response regulator"/>
    <property type="match status" value="1"/>
</dbReference>
<dbReference type="GO" id="GO:0005524">
    <property type="term" value="F:ATP binding"/>
    <property type="evidence" value="ECO:0007669"/>
    <property type="project" value="UniProtKB-KW"/>
</dbReference>
<keyword evidence="4" id="KW-0808">Transferase</keyword>
<keyword evidence="8" id="KW-0902">Two-component regulatory system</keyword>
<feature type="chain" id="PRO_5012025000" description="histidine kinase" evidence="14">
    <location>
        <begin position="35"/>
        <end position="1359"/>
    </location>
</feature>
<dbReference type="InterPro" id="IPR011110">
    <property type="entry name" value="Reg_prop"/>
</dbReference>
<dbReference type="InterPro" id="IPR003661">
    <property type="entry name" value="HisK_dim/P_dom"/>
</dbReference>
<dbReference type="PRINTS" id="PR00344">
    <property type="entry name" value="BCTRLSENSOR"/>
</dbReference>
<dbReference type="PROSITE" id="PS50109">
    <property type="entry name" value="HIS_KIN"/>
    <property type="match status" value="1"/>
</dbReference>
<evidence type="ECO:0000256" key="2">
    <source>
        <dbReference type="ARBA" id="ARBA00012438"/>
    </source>
</evidence>
<dbReference type="PANTHER" id="PTHR43547">
    <property type="entry name" value="TWO-COMPONENT HISTIDINE KINASE"/>
    <property type="match status" value="1"/>
</dbReference>
<name>A0A1M5BXC7_9BACT</name>
<dbReference type="Pfam" id="PF07495">
    <property type="entry name" value="Y_Y_Y"/>
    <property type="match status" value="1"/>
</dbReference>
<dbReference type="SUPFAM" id="SSF52172">
    <property type="entry name" value="CheY-like"/>
    <property type="match status" value="1"/>
</dbReference>
<keyword evidence="13" id="KW-0472">Membrane</keyword>
<evidence type="ECO:0000313" key="19">
    <source>
        <dbReference type="Proteomes" id="UP000184164"/>
    </source>
</evidence>
<evidence type="ECO:0000256" key="9">
    <source>
        <dbReference type="ARBA" id="ARBA00023015"/>
    </source>
</evidence>
<dbReference type="PROSITE" id="PS01124">
    <property type="entry name" value="HTH_ARAC_FAMILY_2"/>
    <property type="match status" value="1"/>
</dbReference>
<evidence type="ECO:0000256" key="13">
    <source>
        <dbReference type="SAM" id="Phobius"/>
    </source>
</evidence>
<evidence type="ECO:0000256" key="12">
    <source>
        <dbReference type="PROSITE-ProRule" id="PRU00169"/>
    </source>
</evidence>
<sequence length="1359" mass="154377">MCKLKPVCLNKQHISFFCRWVVLCLFLTIQVEKAAAQSEYSFDIFTQEDGLPNNQIQRIFQDSKGWMWIGTSQGLSRFNGYNFVNFSAGDDDSTSIKGSLVRVIKEDSQGNLLVGTEKGGLNIFDRKKETFSQPLQHIPGFQYRELSVNDVLEDEDKRLWLATDFNVFVLDSANSIAPIKPVNSEFSVEGKFIRNLVFDRKNQLWIGSNDGLYMYSRESGRLTYYDLPFGENENREIWEIYLDDEGDIWVGTYSSGLFIIEPETGNYTKVDLLPAASRTETVRAISKGIFGEYWIGTRGGLFKYSKGFGVTGFFRHNLQEPRSLSNNSVLSVFHDAKGETWIGTRGGLNLLAKSKQVFHNFTALPGNSRYLNSSIVYAIWIDDNDNIWLGTEDGGINIYNPRTKTYSYLTADKSQKNSLSKNCIKAFLDDGKGNLWVATYMGGIDVINLKTGAITNYQHNPDSKSSLSDNRVWDLCFDKSGRMWIATTRGIDRFDSATNSFIHYPQLSGNEQIFWIKPDSKGNLWMGSINEIIIFNPEKNATTRYFEHSRTMYEDRLSRIWIATLDKGIALYSLGSGPLKYYGEESGLANNQSLCIQEDDQNNLWVSTSNGLSKFDPDKKVFQNFTSKDGLGNNQFCYGAAYKTESGNLLFGSVSGFNMFNPDEIIAVDVDVPLVFTDLKVFNKSVPVGNSKNDILKKSISETDHLVLNFRQDVFTLEFAALNYVNSQSNLYAYKLEGFYDDWIGPSADRVATFTNLNPGDYTLRVKKVFHESEEDGPELQLGITILPPFWKTNWFIALIVILILTLVYVIVRFFTNREKIKSQLIIERSNARKLHELDMMKLNFFTNISHEIRTPLTLILGPLEKLLRKENIDGEVLENLTLMHRNTRNLNKLVNQLLDFRKLQTGNLKLDLADGDIVSFIRNVVDSFNDYAIEKEIKLTFSTLKDRLFVAFDPDKIEKILNNLLSNAFKFTEAKGAVSVKLSLVFDSEGDDFSEPGEEKQFIEISILDTGKGISNKNTEKIFMRFFQSDDSDKDAGAGIGLALVKELVHLHKGNIFVTSKPGKGTKFTVRIPYKAAIETGSTIKEKTQPEKAAASPDSQEEKISEKIMLIVEDNADVRQFIRSHFDAFFQVVEAVNGEDGWKAALETIPDVIISDIIMPKIDGYELCKRLKNDERTSHIPVLLLTAIHSKENEIRGLITGADDYITKPFDLTVLQAKVENMLSMRDVLKEKYAATMVLEPTNVVLSSPNERFLQKVIDVVEENIADSDLHIEKFATKVGVSRMQLYRKLHALTNMTVKEFIRHIRLKRAVQLLEQEKLNVSEIAYAVGFKDLSHFRKCFKREFGMSATEYLSKKDKK</sequence>
<keyword evidence="14" id="KW-0732">Signal</keyword>
<dbReference type="InterPro" id="IPR036097">
    <property type="entry name" value="HisK_dim/P_sf"/>
</dbReference>
<feature type="modified residue" description="4-aspartylphosphate" evidence="12">
    <location>
        <position position="1157"/>
    </location>
</feature>
<dbReference type="SUPFAM" id="SSF47384">
    <property type="entry name" value="Homodimeric domain of signal transducing histidine kinase"/>
    <property type="match status" value="1"/>
</dbReference>
<dbReference type="InterPro" id="IPR003594">
    <property type="entry name" value="HATPase_dom"/>
</dbReference>
<dbReference type="InterPro" id="IPR015943">
    <property type="entry name" value="WD40/YVTN_repeat-like_dom_sf"/>
</dbReference>
<feature type="domain" description="Response regulatory" evidence="17">
    <location>
        <begin position="1109"/>
        <end position="1224"/>
    </location>
</feature>
<feature type="transmembrane region" description="Helical" evidence="13">
    <location>
        <begin position="795"/>
        <end position="815"/>
    </location>
</feature>
<dbReference type="EMBL" id="FQUM01000005">
    <property type="protein sequence ID" value="SHF46872.1"/>
    <property type="molecule type" value="Genomic_DNA"/>
</dbReference>
<evidence type="ECO:0000256" key="8">
    <source>
        <dbReference type="ARBA" id="ARBA00023012"/>
    </source>
</evidence>
<dbReference type="Gene3D" id="1.10.10.60">
    <property type="entry name" value="Homeodomain-like"/>
    <property type="match status" value="1"/>
</dbReference>
<dbReference type="InterPro" id="IPR011123">
    <property type="entry name" value="Y_Y_Y"/>
</dbReference>
<dbReference type="InterPro" id="IPR009057">
    <property type="entry name" value="Homeodomain-like_sf"/>
</dbReference>
<dbReference type="PROSITE" id="PS00041">
    <property type="entry name" value="HTH_ARAC_FAMILY_1"/>
    <property type="match status" value="2"/>
</dbReference>
<dbReference type="Gene3D" id="2.130.10.10">
    <property type="entry name" value="YVTN repeat-like/Quinoprotein amine dehydrogenase"/>
    <property type="match status" value="2"/>
</dbReference>
<dbReference type="STRING" id="1484053.SAMN05444274_105338"/>
<keyword evidence="13" id="KW-0812">Transmembrane</keyword>
<dbReference type="GO" id="GO:0000155">
    <property type="term" value="F:phosphorelay sensor kinase activity"/>
    <property type="evidence" value="ECO:0007669"/>
    <property type="project" value="InterPro"/>
</dbReference>
<reference evidence="18 19" key="1">
    <citation type="submission" date="2016-11" db="EMBL/GenBank/DDBJ databases">
        <authorList>
            <person name="Jaros S."/>
            <person name="Januszkiewicz K."/>
            <person name="Wedrychowicz H."/>
        </authorList>
    </citation>
    <scope>NUCLEOTIDE SEQUENCE [LARGE SCALE GENOMIC DNA]</scope>
    <source>
        <strain evidence="18 19">DSM 26910</strain>
    </source>
</reference>
<evidence type="ECO:0000256" key="10">
    <source>
        <dbReference type="ARBA" id="ARBA00023125"/>
    </source>
</evidence>
<dbReference type="InterPro" id="IPR011047">
    <property type="entry name" value="Quinoprotein_ADH-like_sf"/>
</dbReference>
<keyword evidence="6" id="KW-0418">Kinase</keyword>
<gene>
    <name evidence="18" type="ORF">SAMN05444274_105338</name>
</gene>
<accession>A0A1M5BXC7</accession>
<feature type="domain" description="Histidine kinase" evidence="16">
    <location>
        <begin position="848"/>
        <end position="1077"/>
    </location>
</feature>
<dbReference type="Pfam" id="PF00072">
    <property type="entry name" value="Response_reg"/>
    <property type="match status" value="1"/>
</dbReference>
<dbReference type="GO" id="GO:0003700">
    <property type="term" value="F:DNA-binding transcription factor activity"/>
    <property type="evidence" value="ECO:0007669"/>
    <property type="project" value="InterPro"/>
</dbReference>
<dbReference type="InterPro" id="IPR011006">
    <property type="entry name" value="CheY-like_superfamily"/>
</dbReference>
<evidence type="ECO:0000256" key="11">
    <source>
        <dbReference type="ARBA" id="ARBA00023163"/>
    </source>
</evidence>
<keyword evidence="11" id="KW-0804">Transcription</keyword>
<evidence type="ECO:0000256" key="14">
    <source>
        <dbReference type="SAM" id="SignalP"/>
    </source>
</evidence>
<comment type="catalytic activity">
    <reaction evidence="1">
        <text>ATP + protein L-histidine = ADP + protein N-phospho-L-histidine.</text>
        <dbReference type="EC" id="2.7.13.3"/>
    </reaction>
</comment>
<dbReference type="PANTHER" id="PTHR43547:SF2">
    <property type="entry name" value="HYBRID SIGNAL TRANSDUCTION HISTIDINE KINASE C"/>
    <property type="match status" value="1"/>
</dbReference>
<protein>
    <recommendedName>
        <fullName evidence="2">histidine kinase</fullName>
        <ecNumber evidence="2">2.7.13.3</ecNumber>
    </recommendedName>
</protein>
<dbReference type="Pfam" id="PF00512">
    <property type="entry name" value="HisKA"/>
    <property type="match status" value="1"/>
</dbReference>
<dbReference type="InterPro" id="IPR013783">
    <property type="entry name" value="Ig-like_fold"/>
</dbReference>
<proteinExistence type="predicted"/>
<dbReference type="FunFam" id="2.60.40.10:FF:000791">
    <property type="entry name" value="Two-component system sensor histidine kinase/response regulator"/>
    <property type="match status" value="1"/>
</dbReference>
<dbReference type="SUPFAM" id="SSF63829">
    <property type="entry name" value="Calcium-dependent phosphotriesterase"/>
    <property type="match status" value="2"/>
</dbReference>
<dbReference type="CDD" id="cd00082">
    <property type="entry name" value="HisKA"/>
    <property type="match status" value="1"/>
</dbReference>
<evidence type="ECO:0000256" key="1">
    <source>
        <dbReference type="ARBA" id="ARBA00000085"/>
    </source>
</evidence>
<dbReference type="Pfam" id="PF07494">
    <property type="entry name" value="Reg_prop"/>
    <property type="match status" value="4"/>
</dbReference>
<dbReference type="Pfam" id="PF12833">
    <property type="entry name" value="HTH_18"/>
    <property type="match status" value="1"/>
</dbReference>
<dbReference type="EC" id="2.7.13.3" evidence="2"/>
<feature type="domain" description="HTH araC/xylS-type" evidence="15">
    <location>
        <begin position="1256"/>
        <end position="1355"/>
    </location>
</feature>
<dbReference type="InterPro" id="IPR018062">
    <property type="entry name" value="HTH_AraC-typ_CS"/>
</dbReference>
<dbReference type="Gene3D" id="3.40.50.2300">
    <property type="match status" value="1"/>
</dbReference>
<dbReference type="SMART" id="SM00388">
    <property type="entry name" value="HisKA"/>
    <property type="match status" value="1"/>
</dbReference>
<evidence type="ECO:0000259" key="17">
    <source>
        <dbReference type="PROSITE" id="PS50110"/>
    </source>
</evidence>
<dbReference type="SUPFAM" id="SSF46689">
    <property type="entry name" value="Homeodomain-like"/>
    <property type="match status" value="1"/>
</dbReference>
<dbReference type="PROSITE" id="PS50110">
    <property type="entry name" value="RESPONSE_REGULATORY"/>
    <property type="match status" value="1"/>
</dbReference>
<dbReference type="InterPro" id="IPR036890">
    <property type="entry name" value="HATPase_C_sf"/>
</dbReference>
<dbReference type="Proteomes" id="UP000184164">
    <property type="component" value="Unassembled WGS sequence"/>
</dbReference>
<dbReference type="SUPFAM" id="SSF50998">
    <property type="entry name" value="Quinoprotein alcohol dehydrogenase-like"/>
    <property type="match status" value="1"/>
</dbReference>
<keyword evidence="7" id="KW-0067">ATP-binding</keyword>
<evidence type="ECO:0000256" key="6">
    <source>
        <dbReference type="ARBA" id="ARBA00022777"/>
    </source>
</evidence>
<dbReference type="SUPFAM" id="SSF55874">
    <property type="entry name" value="ATPase domain of HSP90 chaperone/DNA topoisomerase II/histidine kinase"/>
    <property type="match status" value="1"/>
</dbReference>
<keyword evidence="13" id="KW-1133">Transmembrane helix</keyword>
<dbReference type="FunFam" id="1.10.287.130:FF:000045">
    <property type="entry name" value="Two-component system sensor histidine kinase/response regulator"/>
    <property type="match status" value="1"/>
</dbReference>
<dbReference type="Gene3D" id="2.60.40.10">
    <property type="entry name" value="Immunoglobulins"/>
    <property type="match status" value="1"/>
</dbReference>
<dbReference type="InterPro" id="IPR001789">
    <property type="entry name" value="Sig_transdc_resp-reg_receiver"/>
</dbReference>
<evidence type="ECO:0000256" key="5">
    <source>
        <dbReference type="ARBA" id="ARBA00022741"/>
    </source>
</evidence>
<evidence type="ECO:0000259" key="16">
    <source>
        <dbReference type="PROSITE" id="PS50109"/>
    </source>
</evidence>
<dbReference type="SMART" id="SM00342">
    <property type="entry name" value="HTH_ARAC"/>
    <property type="match status" value="1"/>
</dbReference>
<dbReference type="InterPro" id="IPR004358">
    <property type="entry name" value="Sig_transdc_His_kin-like_C"/>
</dbReference>
<keyword evidence="5" id="KW-0547">Nucleotide-binding</keyword>
<dbReference type="OrthoDB" id="1000129at2"/>
<dbReference type="Gene3D" id="1.10.287.130">
    <property type="match status" value="1"/>
</dbReference>
<evidence type="ECO:0000256" key="4">
    <source>
        <dbReference type="ARBA" id="ARBA00022679"/>
    </source>
</evidence>
<organism evidence="18 19">
    <name type="scientific">Mariniphaga anaerophila</name>
    <dbReference type="NCBI Taxonomy" id="1484053"/>
    <lineage>
        <taxon>Bacteria</taxon>
        <taxon>Pseudomonadati</taxon>
        <taxon>Bacteroidota</taxon>
        <taxon>Bacteroidia</taxon>
        <taxon>Marinilabiliales</taxon>
        <taxon>Prolixibacteraceae</taxon>
        <taxon>Mariniphaga</taxon>
    </lineage>
</organism>
<keyword evidence="10" id="KW-0238">DNA-binding</keyword>
<evidence type="ECO:0000313" key="18">
    <source>
        <dbReference type="EMBL" id="SHF46872.1"/>
    </source>
</evidence>
<dbReference type="Gene3D" id="3.30.565.10">
    <property type="entry name" value="Histidine kinase-like ATPase, C-terminal domain"/>
    <property type="match status" value="1"/>
</dbReference>
<feature type="signal peptide" evidence="14">
    <location>
        <begin position="1"/>
        <end position="34"/>
    </location>
</feature>
<keyword evidence="3 12" id="KW-0597">Phosphoprotein</keyword>
<keyword evidence="19" id="KW-1185">Reference proteome</keyword>
<dbReference type="GO" id="GO:0043565">
    <property type="term" value="F:sequence-specific DNA binding"/>
    <property type="evidence" value="ECO:0007669"/>
    <property type="project" value="InterPro"/>
</dbReference>
<evidence type="ECO:0000256" key="3">
    <source>
        <dbReference type="ARBA" id="ARBA00022553"/>
    </source>
</evidence>
<dbReference type="Pfam" id="PF02518">
    <property type="entry name" value="HATPase_c"/>
    <property type="match status" value="1"/>
</dbReference>
<dbReference type="SMART" id="SM00387">
    <property type="entry name" value="HATPase_c"/>
    <property type="match status" value="1"/>
</dbReference>
<evidence type="ECO:0000259" key="15">
    <source>
        <dbReference type="PROSITE" id="PS01124"/>
    </source>
</evidence>
<dbReference type="SMART" id="SM00448">
    <property type="entry name" value="REC"/>
    <property type="match status" value="1"/>
</dbReference>
<dbReference type="InterPro" id="IPR018060">
    <property type="entry name" value="HTH_AraC"/>
</dbReference>
<evidence type="ECO:0000256" key="7">
    <source>
        <dbReference type="ARBA" id="ARBA00022840"/>
    </source>
</evidence>
<dbReference type="InterPro" id="IPR005467">
    <property type="entry name" value="His_kinase_dom"/>
</dbReference>